<proteinExistence type="predicted"/>
<accession>A0A4C1Z008</accession>
<dbReference type="OrthoDB" id="10017160at2759"/>
<comment type="caution">
    <text evidence="1">The sequence shown here is derived from an EMBL/GenBank/DDBJ whole genome shotgun (WGS) entry which is preliminary data.</text>
</comment>
<reference evidence="1 2" key="1">
    <citation type="journal article" date="2019" name="Commun. Biol.">
        <title>The bagworm genome reveals a unique fibroin gene that provides high tensile strength.</title>
        <authorList>
            <person name="Kono N."/>
            <person name="Nakamura H."/>
            <person name="Ohtoshi R."/>
            <person name="Tomita M."/>
            <person name="Numata K."/>
            <person name="Arakawa K."/>
        </authorList>
    </citation>
    <scope>NUCLEOTIDE SEQUENCE [LARGE SCALE GENOMIC DNA]</scope>
</reference>
<sequence length="121" mass="13915">MMQIFAGSDSDAIYDNVTGEESWITVTIPKPKDSVFSGYVFHFEEFPTKGKRGRSVKKKMLACFFGMIGYFTTVVLEDKKQSLQTGTQIMCLLFWKKFWNSDLAVGFSFIETTLHHMFPDE</sequence>
<name>A0A4C1Z008_EUMVA</name>
<dbReference type="EMBL" id="BGZK01001545">
    <property type="protein sequence ID" value="GBP82061.1"/>
    <property type="molecule type" value="Genomic_DNA"/>
</dbReference>
<evidence type="ECO:0000313" key="1">
    <source>
        <dbReference type="EMBL" id="GBP82061.1"/>
    </source>
</evidence>
<organism evidence="1 2">
    <name type="scientific">Eumeta variegata</name>
    <name type="common">Bagworm moth</name>
    <name type="synonym">Eumeta japonica</name>
    <dbReference type="NCBI Taxonomy" id="151549"/>
    <lineage>
        <taxon>Eukaryota</taxon>
        <taxon>Metazoa</taxon>
        <taxon>Ecdysozoa</taxon>
        <taxon>Arthropoda</taxon>
        <taxon>Hexapoda</taxon>
        <taxon>Insecta</taxon>
        <taxon>Pterygota</taxon>
        <taxon>Neoptera</taxon>
        <taxon>Endopterygota</taxon>
        <taxon>Lepidoptera</taxon>
        <taxon>Glossata</taxon>
        <taxon>Ditrysia</taxon>
        <taxon>Tineoidea</taxon>
        <taxon>Psychidae</taxon>
        <taxon>Oiketicinae</taxon>
        <taxon>Eumeta</taxon>
    </lineage>
</organism>
<gene>
    <name evidence="1" type="ORF">EVAR_52410_1</name>
</gene>
<protein>
    <submittedName>
        <fullName evidence="1">Uncharacterized protein</fullName>
    </submittedName>
</protein>
<dbReference type="Proteomes" id="UP000299102">
    <property type="component" value="Unassembled WGS sequence"/>
</dbReference>
<evidence type="ECO:0000313" key="2">
    <source>
        <dbReference type="Proteomes" id="UP000299102"/>
    </source>
</evidence>
<dbReference type="AlphaFoldDB" id="A0A4C1Z008"/>
<keyword evidence="2" id="KW-1185">Reference proteome</keyword>